<protein>
    <recommendedName>
        <fullName evidence="1">HDOD domain-containing protein</fullName>
    </recommendedName>
</protein>
<name>A0A1P8UGS2_9GAMM</name>
<evidence type="ECO:0000313" key="3">
    <source>
        <dbReference type="Proteomes" id="UP000243807"/>
    </source>
</evidence>
<feature type="domain" description="HDOD" evidence="1">
    <location>
        <begin position="105"/>
        <end position="289"/>
    </location>
</feature>
<dbReference type="Pfam" id="PF08668">
    <property type="entry name" value="HDOD"/>
    <property type="match status" value="1"/>
</dbReference>
<accession>A0A1P8UGS2</accession>
<dbReference type="PANTHER" id="PTHR33525">
    <property type="match status" value="1"/>
</dbReference>
<dbReference type="STRING" id="1765967.BW247_07940"/>
<dbReference type="PROSITE" id="PS51833">
    <property type="entry name" value="HDOD"/>
    <property type="match status" value="1"/>
</dbReference>
<dbReference type="InterPro" id="IPR013976">
    <property type="entry name" value="HDOD"/>
</dbReference>
<dbReference type="KEGG" id="afy:BW247_07940"/>
<dbReference type="InterPro" id="IPR052340">
    <property type="entry name" value="RNase_Y/CdgJ"/>
</dbReference>
<dbReference type="SUPFAM" id="SSF109604">
    <property type="entry name" value="HD-domain/PDEase-like"/>
    <property type="match status" value="1"/>
</dbReference>
<keyword evidence="3" id="KW-1185">Reference proteome</keyword>
<sequence>MIYLLDGAIEIVRDGSVIRRLNSEDNAGEFAGQTASPIFGDLTEAEELPDHARCGSTVSLLSIQKQRVESLLQQSYGVEETPLQPVEAELLSRIYPMLQSGQIKLPGMPDVAIRVRLLIQDEQADINDITKIVQTDPAIAAHLIQAANSAAFRGVKTVVSIREAATRLGLKRSANLALGMALHDAFSSADSVIAAQMRRNWELSVHVSAYAFIIARHTRLMAPEHALLGGLLHRIGAIPILQYLQDLSPGEAEIEQALRRFTPLFGGILLKDWGFDQEFITAAEETTQWQRDPDPEPDLCDIINTARLYVNLRAPEPEALPDLVEVPGFKKLGLGAPDSERTLQVLEEASDEIASIREFLN</sequence>
<gene>
    <name evidence="2" type="ORF">BW247_07940</name>
</gene>
<dbReference type="Gene3D" id="1.10.3210.10">
    <property type="entry name" value="Hypothetical protein af1432"/>
    <property type="match status" value="1"/>
</dbReference>
<organism evidence="2 3">
    <name type="scientific">Acidihalobacter ferrooxydans</name>
    <dbReference type="NCBI Taxonomy" id="1765967"/>
    <lineage>
        <taxon>Bacteria</taxon>
        <taxon>Pseudomonadati</taxon>
        <taxon>Pseudomonadota</taxon>
        <taxon>Gammaproteobacteria</taxon>
        <taxon>Chromatiales</taxon>
        <taxon>Ectothiorhodospiraceae</taxon>
        <taxon>Acidihalobacter</taxon>
    </lineage>
</organism>
<dbReference type="AlphaFoldDB" id="A0A1P8UGS2"/>
<proteinExistence type="predicted"/>
<dbReference type="Proteomes" id="UP000243807">
    <property type="component" value="Chromosome"/>
</dbReference>
<dbReference type="EMBL" id="CP019434">
    <property type="protein sequence ID" value="APZ43032.1"/>
    <property type="molecule type" value="Genomic_DNA"/>
</dbReference>
<evidence type="ECO:0000259" key="1">
    <source>
        <dbReference type="PROSITE" id="PS51833"/>
    </source>
</evidence>
<reference evidence="2 3" key="1">
    <citation type="submission" date="2017-01" db="EMBL/GenBank/DDBJ databases">
        <title>Draft sequence of Acidihalobacter ferrooxidans strain DSM 14175 (strain V8).</title>
        <authorList>
            <person name="Khaleque H.N."/>
            <person name="Ramsay J.P."/>
            <person name="Murphy R.J.T."/>
            <person name="Kaksonen A.H."/>
            <person name="Boxall N.J."/>
            <person name="Watkin E.L.J."/>
        </authorList>
    </citation>
    <scope>NUCLEOTIDE SEQUENCE [LARGE SCALE GENOMIC DNA]</scope>
    <source>
        <strain evidence="2 3">V8</strain>
    </source>
</reference>
<evidence type="ECO:0000313" key="2">
    <source>
        <dbReference type="EMBL" id="APZ43032.1"/>
    </source>
</evidence>
<dbReference type="PANTHER" id="PTHR33525:SF3">
    <property type="entry name" value="RIBONUCLEASE Y"/>
    <property type="match status" value="1"/>
</dbReference>